<feature type="region of interest" description="Disordered" evidence="1">
    <location>
        <begin position="1"/>
        <end position="43"/>
    </location>
</feature>
<dbReference type="EMBL" id="JAJAGQ010000004">
    <property type="protein sequence ID" value="KAJ8565479.1"/>
    <property type="molecule type" value="Genomic_DNA"/>
</dbReference>
<dbReference type="PROSITE" id="PS50222">
    <property type="entry name" value="EF_HAND_2"/>
    <property type="match status" value="1"/>
</dbReference>
<protein>
    <recommendedName>
        <fullName evidence="2">EF-hand domain-containing protein</fullName>
    </recommendedName>
</protein>
<dbReference type="Proteomes" id="UP001152561">
    <property type="component" value="Unassembled WGS sequence"/>
</dbReference>
<evidence type="ECO:0000313" key="4">
    <source>
        <dbReference type="Proteomes" id="UP001152561"/>
    </source>
</evidence>
<organism evidence="3 4">
    <name type="scientific">Anisodus acutangulus</name>
    <dbReference type="NCBI Taxonomy" id="402998"/>
    <lineage>
        <taxon>Eukaryota</taxon>
        <taxon>Viridiplantae</taxon>
        <taxon>Streptophyta</taxon>
        <taxon>Embryophyta</taxon>
        <taxon>Tracheophyta</taxon>
        <taxon>Spermatophyta</taxon>
        <taxon>Magnoliopsida</taxon>
        <taxon>eudicotyledons</taxon>
        <taxon>Gunneridae</taxon>
        <taxon>Pentapetalae</taxon>
        <taxon>asterids</taxon>
        <taxon>lamiids</taxon>
        <taxon>Solanales</taxon>
        <taxon>Solanaceae</taxon>
        <taxon>Solanoideae</taxon>
        <taxon>Hyoscyameae</taxon>
        <taxon>Anisodus</taxon>
    </lineage>
</organism>
<dbReference type="Gene3D" id="1.10.238.10">
    <property type="entry name" value="EF-hand"/>
    <property type="match status" value="1"/>
</dbReference>
<keyword evidence="4" id="KW-1185">Reference proteome</keyword>
<name>A0A9Q1MVE3_9SOLA</name>
<dbReference type="InterPro" id="IPR002048">
    <property type="entry name" value="EF_hand_dom"/>
</dbReference>
<comment type="caution">
    <text evidence="3">The sequence shown here is derived from an EMBL/GenBank/DDBJ whole genome shotgun (WGS) entry which is preliminary data.</text>
</comment>
<dbReference type="Pfam" id="PF13499">
    <property type="entry name" value="EF-hand_7"/>
    <property type="match status" value="1"/>
</dbReference>
<dbReference type="SUPFAM" id="SSF47473">
    <property type="entry name" value="EF-hand"/>
    <property type="match status" value="1"/>
</dbReference>
<accession>A0A9Q1MVE3</accession>
<feature type="domain" description="EF-hand" evidence="2">
    <location>
        <begin position="79"/>
        <end position="99"/>
    </location>
</feature>
<dbReference type="GO" id="GO:0005509">
    <property type="term" value="F:calcium ion binding"/>
    <property type="evidence" value="ECO:0007669"/>
    <property type="project" value="InterPro"/>
</dbReference>
<gene>
    <name evidence="3" type="ORF">K7X08_008055</name>
</gene>
<proteinExistence type="predicted"/>
<reference evidence="4" key="1">
    <citation type="journal article" date="2023" name="Proc. Natl. Acad. Sci. U.S.A.">
        <title>Genomic and structural basis for evolution of tropane alkaloid biosynthesis.</title>
        <authorList>
            <person name="Wanga Y.-J."/>
            <person name="Taina T."/>
            <person name="Yua J.-Y."/>
            <person name="Lia J."/>
            <person name="Xua B."/>
            <person name="Chenc J."/>
            <person name="D'Auriad J.C."/>
            <person name="Huanga J.-P."/>
            <person name="Huanga S.-X."/>
        </authorList>
    </citation>
    <scope>NUCLEOTIDE SEQUENCE [LARGE SCALE GENOMIC DNA]</scope>
    <source>
        <strain evidence="4">cv. KIB-2019</strain>
    </source>
</reference>
<evidence type="ECO:0000313" key="3">
    <source>
        <dbReference type="EMBL" id="KAJ8565479.1"/>
    </source>
</evidence>
<dbReference type="InterPro" id="IPR011992">
    <property type="entry name" value="EF-hand-dom_pair"/>
</dbReference>
<sequence>MQGTDADSANKASKEKEIGSCNQEDTTGKRKRKPQQTRNRMQMSEDDLIMHFFQFDEAGKGSISLRDLRRMAASHDFTWSDEEMTNMIRCFDSDGDGKL</sequence>
<dbReference type="OrthoDB" id="293868at2759"/>
<feature type="compositionally biased region" description="Polar residues" evidence="1">
    <location>
        <begin position="1"/>
        <end position="11"/>
    </location>
</feature>
<dbReference type="AlphaFoldDB" id="A0A9Q1MVE3"/>
<evidence type="ECO:0000259" key="2">
    <source>
        <dbReference type="PROSITE" id="PS50222"/>
    </source>
</evidence>
<evidence type="ECO:0000256" key="1">
    <source>
        <dbReference type="SAM" id="MobiDB-lite"/>
    </source>
</evidence>